<dbReference type="Proteomes" id="UP000248749">
    <property type="component" value="Unassembled WGS sequence"/>
</dbReference>
<dbReference type="AlphaFoldDB" id="A0A2W2DZW4"/>
<evidence type="ECO:0000313" key="2">
    <source>
        <dbReference type="EMBL" id="PZG02787.1"/>
    </source>
</evidence>
<reference evidence="2 3" key="1">
    <citation type="submission" date="2018-01" db="EMBL/GenBank/DDBJ databases">
        <title>Draft genome sequence of Salinispora sp. 13K206.</title>
        <authorList>
            <person name="Sahin N."/>
            <person name="Saygin H."/>
            <person name="Ay H."/>
        </authorList>
    </citation>
    <scope>NUCLEOTIDE SEQUENCE [LARGE SCALE GENOMIC DNA]</scope>
    <source>
        <strain evidence="2 3">13K206</strain>
    </source>
</reference>
<dbReference type="EMBL" id="POUB01000004">
    <property type="protein sequence ID" value="PZG02787.1"/>
    <property type="molecule type" value="Genomic_DNA"/>
</dbReference>
<comment type="caution">
    <text evidence="2">The sequence shown here is derived from an EMBL/GenBank/DDBJ whole genome shotgun (WGS) entry which is preliminary data.</text>
</comment>
<feature type="compositionally biased region" description="Polar residues" evidence="1">
    <location>
        <begin position="21"/>
        <end position="34"/>
    </location>
</feature>
<proteinExistence type="predicted"/>
<sequence length="89" mass="8947">MAAASAACGGDTVDPPRPAESSGSTHNGHSQSAGVLSVLDTAVSTTRRGRGTVFLRGELTRAGETVLSTTFRACSDAARSASAARRDAP</sequence>
<evidence type="ECO:0000313" key="3">
    <source>
        <dbReference type="Proteomes" id="UP000248749"/>
    </source>
</evidence>
<gene>
    <name evidence="2" type="ORF">C1I99_01200</name>
</gene>
<name>A0A2W2DZW4_9ACTN</name>
<organism evidence="2 3">
    <name type="scientific">Micromonospora deserti</name>
    <dbReference type="NCBI Taxonomy" id="2070366"/>
    <lineage>
        <taxon>Bacteria</taxon>
        <taxon>Bacillati</taxon>
        <taxon>Actinomycetota</taxon>
        <taxon>Actinomycetes</taxon>
        <taxon>Micromonosporales</taxon>
        <taxon>Micromonosporaceae</taxon>
        <taxon>Micromonospora</taxon>
    </lineage>
</organism>
<accession>A0A2W2DZW4</accession>
<feature type="region of interest" description="Disordered" evidence="1">
    <location>
        <begin position="1"/>
        <end position="36"/>
    </location>
</feature>
<evidence type="ECO:0000256" key="1">
    <source>
        <dbReference type="SAM" id="MobiDB-lite"/>
    </source>
</evidence>
<protein>
    <submittedName>
        <fullName evidence="2">Uncharacterized protein</fullName>
    </submittedName>
</protein>
<keyword evidence="3" id="KW-1185">Reference proteome</keyword>